<evidence type="ECO:0000256" key="2">
    <source>
        <dbReference type="ARBA" id="ARBA00022679"/>
    </source>
</evidence>
<gene>
    <name evidence="4" type="ORF">D9V32_15800</name>
</gene>
<comment type="caution">
    <text evidence="4">The sequence shown here is derived from an EMBL/GenBank/DDBJ whole genome shotgun (WGS) entry which is preliminary data.</text>
</comment>
<evidence type="ECO:0000259" key="3">
    <source>
        <dbReference type="Pfam" id="PF13439"/>
    </source>
</evidence>
<evidence type="ECO:0000313" key="5">
    <source>
        <dbReference type="Proteomes" id="UP000272503"/>
    </source>
</evidence>
<dbReference type="GO" id="GO:1901137">
    <property type="term" value="P:carbohydrate derivative biosynthetic process"/>
    <property type="evidence" value="ECO:0007669"/>
    <property type="project" value="UniProtKB-ARBA"/>
</dbReference>
<keyword evidence="5" id="KW-1185">Reference proteome</keyword>
<dbReference type="AlphaFoldDB" id="A0A3L6ZXM6"/>
<name>A0A3L6ZXM6_9MICO</name>
<sequence length="431" mass="46083">MRIALVIDYSLDYLGGAQTAVIAQADALTAAGHSVLVVAPAGRTEERARICYEWVRAPFTLPGLGLPVIPHREPLRDHLTALFVRERIARVHVHSEFGLAAAALAAARTLDIPTAHTVHTFFWQTGLPTMMQRLIAPAIGAFHRWMTGLPRTGVTLPAPPADAALRSMTLATAQHADVVISPSQHQAARLREAGLPAVIAIPNTAARTREPTALPPLSAERTGAPTPLRVLWIGRCVPEKRLLPFVRAALRALSRVRPGTLEIDIVGAGPQLTAAQQLVGETPGIVFHGRLTEAEVSRSIARSHLVALTFYGFDNQPMTIVEALAGGRGVFYVDPALTEGLVTVGESGAGIRCVDPSITCMADTLVRLVSQPDTVRAAAAHALAACADFSPARVVALLEDAYHAAETPRLRSDAALDLDRRPIHHALTHDR</sequence>
<organism evidence="4 5">
    <name type="scientific">Mycetocola tolaasinivorans</name>
    <dbReference type="NCBI Taxonomy" id="76635"/>
    <lineage>
        <taxon>Bacteria</taxon>
        <taxon>Bacillati</taxon>
        <taxon>Actinomycetota</taxon>
        <taxon>Actinomycetes</taxon>
        <taxon>Micrococcales</taxon>
        <taxon>Microbacteriaceae</taxon>
        <taxon>Mycetocola</taxon>
    </lineage>
</organism>
<dbReference type="InterPro" id="IPR050194">
    <property type="entry name" value="Glycosyltransferase_grp1"/>
</dbReference>
<evidence type="ECO:0000256" key="1">
    <source>
        <dbReference type="ARBA" id="ARBA00022676"/>
    </source>
</evidence>
<proteinExistence type="predicted"/>
<dbReference type="CDD" id="cd03801">
    <property type="entry name" value="GT4_PimA-like"/>
    <property type="match status" value="1"/>
</dbReference>
<keyword evidence="2 4" id="KW-0808">Transferase</keyword>
<dbReference type="OrthoDB" id="4562574at2"/>
<dbReference type="PANTHER" id="PTHR45947:SF13">
    <property type="entry name" value="TRANSFERASE"/>
    <property type="match status" value="1"/>
</dbReference>
<reference evidence="4 5" key="1">
    <citation type="submission" date="2018-10" db="EMBL/GenBank/DDBJ databases">
        <authorList>
            <person name="Li J."/>
        </authorList>
    </citation>
    <scope>NUCLEOTIDE SEQUENCE [LARGE SCALE GENOMIC DNA]</scope>
    <source>
        <strain evidence="4 5">IF 016277</strain>
    </source>
</reference>
<dbReference type="Proteomes" id="UP000272503">
    <property type="component" value="Unassembled WGS sequence"/>
</dbReference>
<dbReference type="SUPFAM" id="SSF53756">
    <property type="entry name" value="UDP-Glycosyltransferase/glycogen phosphorylase"/>
    <property type="match status" value="1"/>
</dbReference>
<feature type="domain" description="Glycosyltransferase subfamily 4-like N-terminal" evidence="3">
    <location>
        <begin position="15"/>
        <end position="203"/>
    </location>
</feature>
<evidence type="ECO:0000313" key="4">
    <source>
        <dbReference type="EMBL" id="RLP71892.1"/>
    </source>
</evidence>
<dbReference type="RefSeq" id="WP_121649877.1">
    <property type="nucleotide sequence ID" value="NZ_RCUX01000020.1"/>
</dbReference>
<dbReference type="Pfam" id="PF13439">
    <property type="entry name" value="Glyco_transf_4"/>
    <property type="match status" value="1"/>
</dbReference>
<dbReference type="GO" id="GO:0016757">
    <property type="term" value="F:glycosyltransferase activity"/>
    <property type="evidence" value="ECO:0007669"/>
    <property type="project" value="UniProtKB-KW"/>
</dbReference>
<accession>A0A3L6ZXM6</accession>
<keyword evidence="1" id="KW-0328">Glycosyltransferase</keyword>
<dbReference type="InterPro" id="IPR028098">
    <property type="entry name" value="Glyco_trans_4-like_N"/>
</dbReference>
<dbReference type="PANTHER" id="PTHR45947">
    <property type="entry name" value="SULFOQUINOVOSYL TRANSFERASE SQD2"/>
    <property type="match status" value="1"/>
</dbReference>
<dbReference type="EMBL" id="RCUX01000020">
    <property type="protein sequence ID" value="RLP71892.1"/>
    <property type="molecule type" value="Genomic_DNA"/>
</dbReference>
<dbReference type="Gene3D" id="3.40.50.2000">
    <property type="entry name" value="Glycogen Phosphorylase B"/>
    <property type="match status" value="2"/>
</dbReference>
<protein>
    <submittedName>
        <fullName evidence="4">Glycosyltransferase</fullName>
    </submittedName>
</protein>